<protein>
    <submittedName>
        <fullName evidence="1">Uncharacterized protein</fullName>
    </submittedName>
</protein>
<sequence>MYLGLNCIEQPATKVFLVRVGDGYPEGLELFGLEVMSSGIIDDDSATASMTLWDGQACGEY</sequence>
<proteinExistence type="predicted"/>
<organism evidence="1 2">
    <name type="scientific">Penicillium brevicompactum</name>
    <dbReference type="NCBI Taxonomy" id="5074"/>
    <lineage>
        <taxon>Eukaryota</taxon>
        <taxon>Fungi</taxon>
        <taxon>Dikarya</taxon>
        <taxon>Ascomycota</taxon>
        <taxon>Pezizomycotina</taxon>
        <taxon>Eurotiomycetes</taxon>
        <taxon>Eurotiomycetidae</taxon>
        <taxon>Eurotiales</taxon>
        <taxon>Aspergillaceae</taxon>
        <taxon>Penicillium</taxon>
    </lineage>
</organism>
<dbReference type="Proteomes" id="UP001147695">
    <property type="component" value="Unassembled WGS sequence"/>
</dbReference>
<dbReference type="EMBL" id="JAPZBQ010000003">
    <property type="protein sequence ID" value="KAJ5337937.1"/>
    <property type="molecule type" value="Genomic_DNA"/>
</dbReference>
<reference evidence="1" key="2">
    <citation type="journal article" date="2023" name="IMA Fungus">
        <title>Comparative genomic study of the Penicillium genus elucidates a diverse pangenome and 15 lateral gene transfer events.</title>
        <authorList>
            <person name="Petersen C."/>
            <person name="Sorensen T."/>
            <person name="Nielsen M.R."/>
            <person name="Sondergaard T.E."/>
            <person name="Sorensen J.L."/>
            <person name="Fitzpatrick D.A."/>
            <person name="Frisvad J.C."/>
            <person name="Nielsen K.L."/>
        </authorList>
    </citation>
    <scope>NUCLEOTIDE SEQUENCE</scope>
    <source>
        <strain evidence="1">IBT 35673</strain>
    </source>
</reference>
<name>A0A9W9QH52_PENBR</name>
<gene>
    <name evidence="1" type="ORF">N7452_004665</name>
</gene>
<dbReference type="AlphaFoldDB" id="A0A9W9QH52"/>
<evidence type="ECO:0000313" key="2">
    <source>
        <dbReference type="Proteomes" id="UP001147695"/>
    </source>
</evidence>
<evidence type="ECO:0000313" key="1">
    <source>
        <dbReference type="EMBL" id="KAJ5337937.1"/>
    </source>
</evidence>
<accession>A0A9W9QH52</accession>
<comment type="caution">
    <text evidence="1">The sequence shown here is derived from an EMBL/GenBank/DDBJ whole genome shotgun (WGS) entry which is preliminary data.</text>
</comment>
<reference evidence="1" key="1">
    <citation type="submission" date="2022-12" db="EMBL/GenBank/DDBJ databases">
        <authorList>
            <person name="Petersen C."/>
        </authorList>
    </citation>
    <scope>NUCLEOTIDE SEQUENCE</scope>
    <source>
        <strain evidence="1">IBT 35673</strain>
    </source>
</reference>